<keyword evidence="2" id="KW-1133">Transmembrane helix</keyword>
<gene>
    <name evidence="3" type="ORF">CNBG_0325</name>
</gene>
<accession>A0A095C1E3</accession>
<keyword evidence="4" id="KW-1185">Reference proteome</keyword>
<feature type="transmembrane region" description="Helical" evidence="2">
    <location>
        <begin position="45"/>
        <end position="63"/>
    </location>
</feature>
<dbReference type="OMA" id="EEDNDRY"/>
<dbReference type="RefSeq" id="XP_062880482.1">
    <property type="nucleotide sequence ID" value="XM_063024412.1"/>
</dbReference>
<evidence type="ECO:0000256" key="2">
    <source>
        <dbReference type="SAM" id="Phobius"/>
    </source>
</evidence>
<keyword evidence="2" id="KW-0812">Transmembrane</keyword>
<dbReference type="EMBL" id="CP025762">
    <property type="protein sequence ID" value="KGB74487.1"/>
    <property type="molecule type" value="Genomic_DNA"/>
</dbReference>
<dbReference type="GeneID" id="88176566"/>
<reference evidence="3 4" key="2">
    <citation type="journal article" date="2018" name="Proc. Natl. Acad. Sci.">
        <title>RNAi is a critical determinant of centromere evolution in closely related fungi.</title>
        <authorList>
            <person name="Yadav V."/>
            <person name="Sun S."/>
            <person name="Billmyre R.B."/>
            <person name="Thimmappa B.C."/>
            <person name="Shea T."/>
            <person name="Lintner R."/>
            <person name="Bakkeren G."/>
            <person name="Cuomo C.A."/>
            <person name="Heitman J."/>
            <person name="Sanyal K."/>
        </authorList>
    </citation>
    <scope>NUCLEOTIDE SEQUENCE [LARGE SCALE GENOMIC DNA]</scope>
    <source>
        <strain evidence="3 4">R265</strain>
    </source>
</reference>
<dbReference type="KEGG" id="cdeu:CNBG_0325"/>
<name>A0A095C1E3_CRYD2</name>
<dbReference type="InterPro" id="IPR035213">
    <property type="entry name" value="DUF5321"/>
</dbReference>
<dbReference type="Proteomes" id="UP000029445">
    <property type="component" value="Chromosome 4"/>
</dbReference>
<proteinExistence type="predicted"/>
<reference evidence="3 4" key="1">
    <citation type="journal article" date="2011" name="MBio">
        <title>Genome variation in Cryptococcus gattii, an emerging pathogen of immunocompetent hosts.</title>
        <authorList>
            <person name="D'Souza C.A."/>
            <person name="Kronstad J.W."/>
            <person name="Taylor G."/>
            <person name="Warren R."/>
            <person name="Yuen M."/>
            <person name="Hu G."/>
            <person name="Jung W.H."/>
            <person name="Sham A."/>
            <person name="Kidd S.E."/>
            <person name="Tangen K."/>
            <person name="Lee N."/>
            <person name="Zeilmaker T."/>
            <person name="Sawkins J."/>
            <person name="McVicker G."/>
            <person name="Shah S."/>
            <person name="Gnerre S."/>
            <person name="Griggs A."/>
            <person name="Zeng Q."/>
            <person name="Bartlett K."/>
            <person name="Li W."/>
            <person name="Wang X."/>
            <person name="Heitman J."/>
            <person name="Stajich J.E."/>
            <person name="Fraser J.A."/>
            <person name="Meyer W."/>
            <person name="Carter D."/>
            <person name="Schein J."/>
            <person name="Krzywinski M."/>
            <person name="Kwon-Chung K.J."/>
            <person name="Varma A."/>
            <person name="Wang J."/>
            <person name="Brunham R."/>
            <person name="Fyfe M."/>
            <person name="Ouellette B.F."/>
            <person name="Siddiqui A."/>
            <person name="Marra M."/>
            <person name="Jones S."/>
            <person name="Holt R."/>
            <person name="Birren B.W."/>
            <person name="Galagan J.E."/>
            <person name="Cuomo C.A."/>
        </authorList>
    </citation>
    <scope>NUCLEOTIDE SEQUENCE [LARGE SCALE GENOMIC DNA]</scope>
    <source>
        <strain evidence="3 4">R265</strain>
    </source>
</reference>
<protein>
    <submittedName>
        <fullName evidence="3">Uncharacterized protein</fullName>
    </submittedName>
</protein>
<organism evidence="3 4">
    <name type="scientific">Cryptococcus deuterogattii (strain R265)</name>
    <name type="common">Cryptococcus gattii VGII (strain R265)</name>
    <dbReference type="NCBI Taxonomy" id="294750"/>
    <lineage>
        <taxon>Eukaryota</taxon>
        <taxon>Fungi</taxon>
        <taxon>Dikarya</taxon>
        <taxon>Basidiomycota</taxon>
        <taxon>Agaricomycotina</taxon>
        <taxon>Tremellomycetes</taxon>
        <taxon>Tremellales</taxon>
        <taxon>Cryptococcaceae</taxon>
        <taxon>Cryptococcus</taxon>
        <taxon>Cryptococcus gattii species complex</taxon>
    </lineage>
</organism>
<evidence type="ECO:0000313" key="4">
    <source>
        <dbReference type="Proteomes" id="UP000029445"/>
    </source>
</evidence>
<dbReference type="OrthoDB" id="2596179at2759"/>
<dbReference type="AlphaFoldDB" id="A0A095C1E3"/>
<dbReference type="HOGENOM" id="CLU_1360341_0_0_1"/>
<evidence type="ECO:0000256" key="1">
    <source>
        <dbReference type="SAM" id="MobiDB-lite"/>
    </source>
</evidence>
<sequence>MLRNQLRLPRFPRQSVYTVPSRPSRRFAHAFPTNVPPLRQRIRPLIPFFIYWTIITSLVVHLMRIRQDTEASLARQQAKITVLSDLIAKLQRGETVGEEEMQRELEMVGLRKRTSATLALDKEMRIVGDVGWKDMLFGRRERTAEDEAKEERVIEEWASVINETANAPPPPSSAKSSPRQIEQPQDRVGVAKRAPGSNVYL</sequence>
<keyword evidence="2" id="KW-0472">Membrane</keyword>
<feature type="region of interest" description="Disordered" evidence="1">
    <location>
        <begin position="161"/>
        <end position="201"/>
    </location>
</feature>
<dbReference type="Pfam" id="PF17254">
    <property type="entry name" value="DUF5321"/>
    <property type="match status" value="1"/>
</dbReference>
<evidence type="ECO:0000313" key="3">
    <source>
        <dbReference type="EMBL" id="KGB74487.1"/>
    </source>
</evidence>
<dbReference type="VEuPathDB" id="FungiDB:CNBG_0325"/>